<dbReference type="Pfam" id="PF01612">
    <property type="entry name" value="DNA_pol_A_exo1"/>
    <property type="match status" value="1"/>
</dbReference>
<dbReference type="InterPro" id="IPR036397">
    <property type="entry name" value="RNaseH_sf"/>
</dbReference>
<dbReference type="GO" id="GO:0003676">
    <property type="term" value="F:nucleic acid binding"/>
    <property type="evidence" value="ECO:0007669"/>
    <property type="project" value="InterPro"/>
</dbReference>
<dbReference type="Proteomes" id="UP000694844">
    <property type="component" value="Chromosome 3"/>
</dbReference>
<gene>
    <name evidence="4" type="primary">LOC111125890</name>
</gene>
<dbReference type="RefSeq" id="XP_022325817.1">
    <property type="nucleotide sequence ID" value="XM_022470109.1"/>
</dbReference>
<keyword evidence="4" id="KW-0540">Nuclease</keyword>
<dbReference type="KEGG" id="cvn:111125890"/>
<dbReference type="GeneID" id="111125890"/>
<dbReference type="SUPFAM" id="SSF53098">
    <property type="entry name" value="Ribonuclease H-like"/>
    <property type="match status" value="1"/>
</dbReference>
<dbReference type="GO" id="GO:0008408">
    <property type="term" value="F:3'-5' exonuclease activity"/>
    <property type="evidence" value="ECO:0007669"/>
    <property type="project" value="InterPro"/>
</dbReference>
<name>A0A8B8DCI5_CRAVI</name>
<feature type="domain" description="3'-5' exonuclease" evidence="1">
    <location>
        <begin position="516"/>
        <end position="725"/>
    </location>
</feature>
<feature type="domain" description="Mut7-C RNAse" evidence="2">
    <location>
        <begin position="789"/>
        <end position="907"/>
    </location>
</feature>
<accession>A0A8B8DCI5</accession>
<dbReference type="InterPro" id="IPR002782">
    <property type="entry name" value="Mut7-C_RNAse_dom"/>
</dbReference>
<evidence type="ECO:0000259" key="2">
    <source>
        <dbReference type="Pfam" id="PF01927"/>
    </source>
</evidence>
<dbReference type="GO" id="GO:0006139">
    <property type="term" value="P:nucleobase-containing compound metabolic process"/>
    <property type="evidence" value="ECO:0007669"/>
    <property type="project" value="InterPro"/>
</dbReference>
<dbReference type="PANTHER" id="PTHR47765:SF2">
    <property type="entry name" value="EXONUCLEASE MUT-7 HOMOLOG"/>
    <property type="match status" value="1"/>
</dbReference>
<organism evidence="3 4">
    <name type="scientific">Crassostrea virginica</name>
    <name type="common">Eastern oyster</name>
    <dbReference type="NCBI Taxonomy" id="6565"/>
    <lineage>
        <taxon>Eukaryota</taxon>
        <taxon>Metazoa</taxon>
        <taxon>Spiralia</taxon>
        <taxon>Lophotrochozoa</taxon>
        <taxon>Mollusca</taxon>
        <taxon>Bivalvia</taxon>
        <taxon>Autobranchia</taxon>
        <taxon>Pteriomorphia</taxon>
        <taxon>Ostreida</taxon>
        <taxon>Ostreoidea</taxon>
        <taxon>Ostreidae</taxon>
        <taxon>Crassostrea</taxon>
    </lineage>
</organism>
<sequence length="992" mass="113518">MIVMVILLSSLMRKYISRLYRTKTSNKAVQVCEAQLNAANLALKELTFEDGHRSLWILSAAASSRNKGSVIETGTKASNSHSSFCTDSSSNSPTFGNNERIISKKRTLKSDFTRAMSGKDDFDSDAFKKNNPKVSLGWAATVMGNEEEKAMQQWKTKSDELKEMWQERKDKSPVMSQFRHYLIESNNPYSFVVFLLNDSHDLHVHKTSTYSYAICKEFDNWLSSHQCNVRNKGQCLTPEVKLEALNIAVRYHSVMLQLILKTFELRHKGNEYMLPEIKRFLEKKKFNECAMLAGNLGLQDHFTIEEIAVPLILQNKLNLLETYLRGHPGQQTEVVRFLDQLCEKNYRINNLVSSLEIPDVKMNHLQRKSISKLAIRLAKLYEIPNEFIPNIVTARGLGALRFLLYKRYTENSLAPGSWEDSVKNAVGDNETIQIELVEQLMCYNDIKASARWALFYKLPEDKLSPPIREACKQLTEGLDSSPATESVGESWEDELMSVDGMDAQYYKLNLDISRIQMVDSKEKYHECISCLSKPGLTIGVDSEWKPSFGNTYGAQRIALMQFATLDKIFLLDMITLDSVLLETDWMLLASAIFCNEDVATLGYGFDSDLKMLVSTYPFLKEPLMRIKRTIDLEKLAAKVIDKAITLMPDTSRDLEEDLEDQDSGINIRFQATEQRGLSELVRQCFGKPLNKGEQMSDWEKRPLRTTQVQYAALDAYVLLEIYDRFIEIARREKMDIDLAPSLTVKWSKDSKLDKMRARAKNYPPTKSTVTQKPENAIYLGSEMEPGQFRVITDVMLKGLGKQLRNCGVDAYILNEGDDLNKAVEVSRQEKRIILSSGTSYQMICSRVGVDNCFYVENTKQVKEQIVNVLQHFKVKVRKEDILSRCQVCNSNFFQKLPSQDVKRLLERRGQTDAQNQAWEDWEKHMAATYGIDCRSLSFEETGIDIMIDTVPLKILGRVEFFYICVKCGKIFWDGPHMSTACEQFAHVMNLQS</sequence>
<dbReference type="Gene3D" id="3.30.420.10">
    <property type="entry name" value="Ribonuclease H-like superfamily/Ribonuclease H"/>
    <property type="match status" value="1"/>
</dbReference>
<evidence type="ECO:0000313" key="4">
    <source>
        <dbReference type="RefSeq" id="XP_022325817.1"/>
    </source>
</evidence>
<dbReference type="AlphaFoldDB" id="A0A8B8DCI5"/>
<evidence type="ECO:0000259" key="1">
    <source>
        <dbReference type="Pfam" id="PF01612"/>
    </source>
</evidence>
<dbReference type="OrthoDB" id="18193at2759"/>
<reference evidence="4" key="1">
    <citation type="submission" date="2025-08" db="UniProtKB">
        <authorList>
            <consortium name="RefSeq"/>
        </authorList>
    </citation>
    <scope>IDENTIFICATION</scope>
    <source>
        <tissue evidence="4">Whole sample</tissue>
    </source>
</reference>
<proteinExistence type="predicted"/>
<dbReference type="InterPro" id="IPR052408">
    <property type="entry name" value="Exonuclease_MUT-7-like"/>
</dbReference>
<dbReference type="InterPro" id="IPR002562">
    <property type="entry name" value="3'-5'_exonuclease_dom"/>
</dbReference>
<keyword evidence="3" id="KW-1185">Reference proteome</keyword>
<dbReference type="Pfam" id="PF01927">
    <property type="entry name" value="Mut7-C"/>
    <property type="match status" value="1"/>
</dbReference>
<keyword evidence="4" id="KW-0269">Exonuclease</keyword>
<protein>
    <submittedName>
        <fullName evidence="4">Exonuclease mut-7 homolog isoform X1</fullName>
    </submittedName>
</protein>
<dbReference type="PANTHER" id="PTHR47765">
    <property type="entry name" value="3'-5' EXONUCLEASE DOMAIN-CONTAINING PROTEIN"/>
    <property type="match status" value="1"/>
</dbReference>
<keyword evidence="4" id="KW-0378">Hydrolase</keyword>
<dbReference type="InterPro" id="IPR012337">
    <property type="entry name" value="RNaseH-like_sf"/>
</dbReference>
<evidence type="ECO:0000313" key="3">
    <source>
        <dbReference type="Proteomes" id="UP000694844"/>
    </source>
</evidence>